<comment type="caution">
    <text evidence="1">The sequence shown here is derived from an EMBL/GenBank/DDBJ whole genome shotgun (WGS) entry which is preliminary data.</text>
</comment>
<gene>
    <name evidence="1" type="ORF">DHW61_07885</name>
</gene>
<reference evidence="1 2" key="1">
    <citation type="journal article" date="2018" name="Nat. Biotechnol.">
        <title>A standardized bacterial taxonomy based on genome phylogeny substantially revises the tree of life.</title>
        <authorList>
            <person name="Parks D.H."/>
            <person name="Chuvochina M."/>
            <person name="Waite D.W."/>
            <person name="Rinke C."/>
            <person name="Skarshewski A."/>
            <person name="Chaumeil P.A."/>
            <person name="Hugenholtz P."/>
        </authorList>
    </citation>
    <scope>NUCLEOTIDE SEQUENCE [LARGE SCALE GENOMIC DNA]</scope>
    <source>
        <strain evidence="1">UBA11728</strain>
    </source>
</reference>
<organism evidence="1 2">
    <name type="scientific">Lachnoclostridium phytofermentans</name>
    <dbReference type="NCBI Taxonomy" id="66219"/>
    <lineage>
        <taxon>Bacteria</taxon>
        <taxon>Bacillati</taxon>
        <taxon>Bacillota</taxon>
        <taxon>Clostridia</taxon>
        <taxon>Lachnospirales</taxon>
        <taxon>Lachnospiraceae</taxon>
    </lineage>
</organism>
<dbReference type="SUPFAM" id="SSF50814">
    <property type="entry name" value="Lipocalins"/>
    <property type="match status" value="1"/>
</dbReference>
<evidence type="ECO:0000313" key="2">
    <source>
        <dbReference type="Proteomes" id="UP000262969"/>
    </source>
</evidence>
<dbReference type="Pfam" id="PF09148">
    <property type="entry name" value="DUF1934"/>
    <property type="match status" value="1"/>
</dbReference>
<dbReference type="InterPro" id="IPR015231">
    <property type="entry name" value="DUF1934"/>
</dbReference>
<name>A0A3D2X5A0_9FIRM</name>
<dbReference type="Proteomes" id="UP000262969">
    <property type="component" value="Unassembled WGS sequence"/>
</dbReference>
<protein>
    <submittedName>
        <fullName evidence="1">DUF1934 domain-containing protein</fullName>
    </submittedName>
</protein>
<dbReference type="InterPro" id="IPR012674">
    <property type="entry name" value="Calycin"/>
</dbReference>
<accession>A0A3D2X5A0</accession>
<dbReference type="Gene3D" id="2.40.128.20">
    <property type="match status" value="1"/>
</dbReference>
<evidence type="ECO:0000313" key="1">
    <source>
        <dbReference type="EMBL" id="HCL02320.1"/>
    </source>
</evidence>
<dbReference type="EMBL" id="DPVV01000258">
    <property type="protein sequence ID" value="HCL02320.1"/>
    <property type="molecule type" value="Genomic_DNA"/>
</dbReference>
<dbReference type="AlphaFoldDB" id="A0A3D2X5A0"/>
<sequence length="156" mass="18008">MNRNCIGKVTESMTKEVIVSIAGLQYETEQEEAIEVISLGEYYFRNGKHFVLYDELLDQESAPDKTVRCTLKISKNQVELTKKGEAASHMVFELGKSHMNYYTTPYGDLMIGVTTKSIDIVENEKEIIVELFYALDINYQYVSECNLKVRITERER</sequence>
<proteinExistence type="predicted"/>